<dbReference type="EMBL" id="JACGCM010000535">
    <property type="protein sequence ID" value="KAF6171097.1"/>
    <property type="molecule type" value="Genomic_DNA"/>
</dbReference>
<evidence type="ECO:0000313" key="1">
    <source>
        <dbReference type="EMBL" id="KAF6171097.1"/>
    </source>
</evidence>
<protein>
    <submittedName>
        <fullName evidence="1">Uncharacterized protein</fullName>
    </submittedName>
</protein>
<name>A0A7J7NV68_9MAGN</name>
<feature type="non-terminal residue" evidence="1">
    <location>
        <position position="1"/>
    </location>
</feature>
<reference evidence="1 2" key="1">
    <citation type="journal article" date="2020" name="IScience">
        <title>Genome Sequencing of the Endangered Kingdonia uniflora (Circaeasteraceae, Ranunculales) Reveals Potential Mechanisms of Evolutionary Specialization.</title>
        <authorList>
            <person name="Sun Y."/>
            <person name="Deng T."/>
            <person name="Zhang A."/>
            <person name="Moore M.J."/>
            <person name="Landis J.B."/>
            <person name="Lin N."/>
            <person name="Zhang H."/>
            <person name="Zhang X."/>
            <person name="Huang J."/>
            <person name="Zhang X."/>
            <person name="Sun H."/>
            <person name="Wang H."/>
        </authorList>
    </citation>
    <scope>NUCLEOTIDE SEQUENCE [LARGE SCALE GENOMIC DNA]</scope>
    <source>
        <strain evidence="1">TB1705</strain>
        <tissue evidence="1">Leaf</tissue>
    </source>
</reference>
<dbReference type="AlphaFoldDB" id="A0A7J7NV68"/>
<keyword evidence="2" id="KW-1185">Reference proteome</keyword>
<evidence type="ECO:0000313" key="2">
    <source>
        <dbReference type="Proteomes" id="UP000541444"/>
    </source>
</evidence>
<comment type="caution">
    <text evidence="1">The sequence shown here is derived from an EMBL/GenBank/DDBJ whole genome shotgun (WGS) entry which is preliminary data.</text>
</comment>
<dbReference type="Proteomes" id="UP000541444">
    <property type="component" value="Unassembled WGS sequence"/>
</dbReference>
<accession>A0A7J7NV68</accession>
<proteinExistence type="predicted"/>
<organism evidence="1 2">
    <name type="scientific">Kingdonia uniflora</name>
    <dbReference type="NCBI Taxonomy" id="39325"/>
    <lineage>
        <taxon>Eukaryota</taxon>
        <taxon>Viridiplantae</taxon>
        <taxon>Streptophyta</taxon>
        <taxon>Embryophyta</taxon>
        <taxon>Tracheophyta</taxon>
        <taxon>Spermatophyta</taxon>
        <taxon>Magnoliopsida</taxon>
        <taxon>Ranunculales</taxon>
        <taxon>Circaeasteraceae</taxon>
        <taxon>Kingdonia</taxon>
    </lineage>
</organism>
<sequence>RNNILTNIGTPNSHISTHNLRHDHIVHYLRHSHITHNLRHIHITHNTSLSNCFLSWYCLLASQYTI</sequence>
<gene>
    <name evidence="1" type="ORF">GIB67_020576</name>
</gene>